<reference evidence="1" key="1">
    <citation type="submission" date="2025-05" db="UniProtKB">
        <authorList>
            <consortium name="EnsemblMetazoa"/>
        </authorList>
    </citation>
    <scope>IDENTIFICATION</scope>
    <source>
        <strain evidence="1">Yale</strain>
    </source>
</reference>
<name>A0ABK9NGG1_GLOMM</name>
<protein>
    <submittedName>
        <fullName evidence="1">Uncharacterized protein</fullName>
    </submittedName>
</protein>
<organism evidence="1 2">
    <name type="scientific">Glossina morsitans morsitans</name>
    <name type="common">Savannah tsetse fly</name>
    <dbReference type="NCBI Taxonomy" id="37546"/>
    <lineage>
        <taxon>Eukaryota</taxon>
        <taxon>Metazoa</taxon>
        <taxon>Ecdysozoa</taxon>
        <taxon>Arthropoda</taxon>
        <taxon>Hexapoda</taxon>
        <taxon>Insecta</taxon>
        <taxon>Pterygota</taxon>
        <taxon>Neoptera</taxon>
        <taxon>Endopterygota</taxon>
        <taxon>Diptera</taxon>
        <taxon>Brachycera</taxon>
        <taxon>Muscomorpha</taxon>
        <taxon>Hippoboscoidea</taxon>
        <taxon>Glossinidae</taxon>
        <taxon>Glossina</taxon>
    </lineage>
</organism>
<sequence length="89" mass="10219">MCKWFVFHSTEISLAVEPLMRFVNSPAPLTKFSESSAVDFGSRFGFFKRKTEDDKFLEIMFKSTAVVEKNLKGKKKKNMPNSKNICICT</sequence>
<evidence type="ECO:0000313" key="1">
    <source>
        <dbReference type="EnsemblMetazoa" id="GMOY014138.P1291"/>
    </source>
</evidence>
<keyword evidence="2" id="KW-1185">Reference proteome</keyword>
<proteinExistence type="predicted"/>
<dbReference type="Proteomes" id="UP000092444">
    <property type="component" value="Unassembled WGS sequence"/>
</dbReference>
<dbReference type="EMBL" id="CCAG010021272">
    <property type="status" value="NOT_ANNOTATED_CDS"/>
    <property type="molecule type" value="Genomic_DNA"/>
</dbReference>
<dbReference type="EnsemblMetazoa" id="GMOY014138.R1291">
    <property type="protein sequence ID" value="GMOY014138.P1291"/>
    <property type="gene ID" value="GMOY014138"/>
</dbReference>
<evidence type="ECO:0000313" key="2">
    <source>
        <dbReference type="Proteomes" id="UP000092444"/>
    </source>
</evidence>
<accession>A0ABK9NGG1</accession>